<dbReference type="Pfam" id="PF03713">
    <property type="entry name" value="DUF305"/>
    <property type="match status" value="1"/>
</dbReference>
<feature type="region of interest" description="Disordered" evidence="1">
    <location>
        <begin position="29"/>
        <end position="54"/>
    </location>
</feature>
<reference evidence="3 4" key="1">
    <citation type="submission" date="2017-09" db="EMBL/GenBank/DDBJ databases">
        <title>Sphingomonas spermidinifaciens 9NM-10, whole genome shotgun sequence.</title>
        <authorList>
            <person name="Feng G."/>
            <person name="Zhu H."/>
        </authorList>
    </citation>
    <scope>NUCLEOTIDE SEQUENCE [LARGE SCALE GENOMIC DNA]</scope>
    <source>
        <strain evidence="3 4">9NM-10</strain>
    </source>
</reference>
<name>A0A2A4B435_9SPHN</name>
<proteinExistence type="predicted"/>
<dbReference type="PANTHER" id="PTHR36933:SF1">
    <property type="entry name" value="SLL0788 PROTEIN"/>
    <property type="match status" value="1"/>
</dbReference>
<dbReference type="Proteomes" id="UP000218366">
    <property type="component" value="Unassembled WGS sequence"/>
</dbReference>
<evidence type="ECO:0000313" key="4">
    <source>
        <dbReference type="Proteomes" id="UP000218366"/>
    </source>
</evidence>
<dbReference type="EMBL" id="NWMW01000002">
    <property type="protein sequence ID" value="PCD02797.1"/>
    <property type="molecule type" value="Genomic_DNA"/>
</dbReference>
<dbReference type="InterPro" id="IPR005183">
    <property type="entry name" value="DUF305_CopM-like"/>
</dbReference>
<dbReference type="InterPro" id="IPR012347">
    <property type="entry name" value="Ferritin-like"/>
</dbReference>
<accession>A0A2A4B435</accession>
<dbReference type="Gene3D" id="1.20.1260.10">
    <property type="match status" value="1"/>
</dbReference>
<protein>
    <submittedName>
        <fullName evidence="3">DUF305 domain-containing protein</fullName>
    </submittedName>
</protein>
<comment type="caution">
    <text evidence="3">The sequence shown here is derived from an EMBL/GenBank/DDBJ whole genome shotgun (WGS) entry which is preliminary data.</text>
</comment>
<feature type="domain" description="DUF305" evidence="2">
    <location>
        <begin position="49"/>
        <end position="123"/>
    </location>
</feature>
<dbReference type="AlphaFoldDB" id="A0A2A4B435"/>
<gene>
    <name evidence="3" type="ORF">COC42_12070</name>
</gene>
<evidence type="ECO:0000256" key="1">
    <source>
        <dbReference type="SAM" id="MobiDB-lite"/>
    </source>
</evidence>
<sequence>MVTVSLIIAGCSAAPEQADVGNATTAMPMPSNGAMPMGMAANPGDPPATQGYKKSMSDMMANMPTYTGDADADFMRQMKVHHGSAIAMAQVELNHGKDAKARALAEKIIGDQRAEIAQIDAWLAARK</sequence>
<keyword evidence="4" id="KW-1185">Reference proteome</keyword>
<dbReference type="PANTHER" id="PTHR36933">
    <property type="entry name" value="SLL0788 PROTEIN"/>
    <property type="match status" value="1"/>
</dbReference>
<organism evidence="3 4">
    <name type="scientific">Sphingomonas spermidinifaciens</name>
    <dbReference type="NCBI Taxonomy" id="1141889"/>
    <lineage>
        <taxon>Bacteria</taxon>
        <taxon>Pseudomonadati</taxon>
        <taxon>Pseudomonadota</taxon>
        <taxon>Alphaproteobacteria</taxon>
        <taxon>Sphingomonadales</taxon>
        <taxon>Sphingomonadaceae</taxon>
        <taxon>Sphingomonas</taxon>
    </lineage>
</organism>
<dbReference type="OrthoDB" id="517560at2"/>
<evidence type="ECO:0000313" key="3">
    <source>
        <dbReference type="EMBL" id="PCD02797.1"/>
    </source>
</evidence>
<evidence type="ECO:0000259" key="2">
    <source>
        <dbReference type="Pfam" id="PF03713"/>
    </source>
</evidence>